<keyword evidence="3" id="KW-1185">Reference proteome</keyword>
<feature type="signal peptide" evidence="1">
    <location>
        <begin position="1"/>
        <end position="19"/>
    </location>
</feature>
<name>A0A0W0TUW3_LEGER</name>
<dbReference type="Proteomes" id="UP000054773">
    <property type="component" value="Unassembled WGS sequence"/>
</dbReference>
<evidence type="ECO:0000313" key="2">
    <source>
        <dbReference type="EMBL" id="KTC99179.1"/>
    </source>
</evidence>
<gene>
    <name evidence="2" type="ORF">Lery_0572</name>
</gene>
<dbReference type="RefSeq" id="WP_058525750.1">
    <property type="nucleotide sequence ID" value="NZ_CAAAHY010000021.1"/>
</dbReference>
<feature type="chain" id="PRO_5006913484" evidence="1">
    <location>
        <begin position="20"/>
        <end position="150"/>
    </location>
</feature>
<evidence type="ECO:0000256" key="1">
    <source>
        <dbReference type="SAM" id="SignalP"/>
    </source>
</evidence>
<protein>
    <submittedName>
        <fullName evidence="2">Uncharacterized protein</fullName>
    </submittedName>
</protein>
<dbReference type="EMBL" id="LNYA01000006">
    <property type="protein sequence ID" value="KTC99179.1"/>
    <property type="molecule type" value="Genomic_DNA"/>
</dbReference>
<keyword evidence="1" id="KW-0732">Signal</keyword>
<comment type="caution">
    <text evidence="2">The sequence shown here is derived from an EMBL/GenBank/DDBJ whole genome shotgun (WGS) entry which is preliminary data.</text>
</comment>
<dbReference type="OrthoDB" id="5643754at2"/>
<reference evidence="2 3" key="1">
    <citation type="submission" date="2015-11" db="EMBL/GenBank/DDBJ databases">
        <title>Genomic analysis of 38 Legionella species identifies large and diverse effector repertoires.</title>
        <authorList>
            <person name="Burstein D."/>
            <person name="Amaro F."/>
            <person name="Zusman T."/>
            <person name="Lifshitz Z."/>
            <person name="Cohen O."/>
            <person name="Gilbert J.A."/>
            <person name="Pupko T."/>
            <person name="Shuman H.A."/>
            <person name="Segal G."/>
        </authorList>
    </citation>
    <scope>NUCLEOTIDE SEQUENCE [LARGE SCALE GENOMIC DNA]</scope>
    <source>
        <strain evidence="2 3">SE-32A-C8</strain>
    </source>
</reference>
<proteinExistence type="predicted"/>
<dbReference type="AlphaFoldDB" id="A0A0W0TUW3"/>
<accession>A0A0W0TUW3</accession>
<sequence length="150" mass="17035">MNNKLIAFIVLFLIFCVHAKTAHHNVTAWVQQTLMDTLAASYGDTPADIDRVKRNYYPAAWWPMNHFFRDRLEAIKMKKLILHPKPLTATRITASGQCGASQCWRVTQAFQIPEMSIIIDCSLLVVPASTILKSKSPFLIQSLSLKINDY</sequence>
<evidence type="ECO:0000313" key="3">
    <source>
        <dbReference type="Proteomes" id="UP000054773"/>
    </source>
</evidence>
<organism evidence="2 3">
    <name type="scientific">Legionella erythra</name>
    <dbReference type="NCBI Taxonomy" id="448"/>
    <lineage>
        <taxon>Bacteria</taxon>
        <taxon>Pseudomonadati</taxon>
        <taxon>Pseudomonadota</taxon>
        <taxon>Gammaproteobacteria</taxon>
        <taxon>Legionellales</taxon>
        <taxon>Legionellaceae</taxon>
        <taxon>Legionella</taxon>
    </lineage>
</organism>
<dbReference type="PATRIC" id="fig|448.7.peg.596"/>